<sequence>MTISSRNDSNVAFYRDLLQQALALSGYHTKINFIGNLSYLRQVNYLKHGKIDLIWRLGTHERDLAFKRVDIGLTNGMIGKRIFLIPKGDQWKFDRINKLTDFIKHKLTGGFGEKWFDIEIWKYNRLPYVEIPGDNNKIYPMLASKRRNIDYLSRGMNEIIGDARLYPDLEVEQRLLFIYQRDIYFYLGPSAIQYHSILEHSLRLAEKAGLIKTLIHKHWGDIGNLLQLDKRHRIHLQMPPEEELTK</sequence>
<evidence type="ECO:0008006" key="3">
    <source>
        <dbReference type="Google" id="ProtNLM"/>
    </source>
</evidence>
<reference evidence="1 2" key="2">
    <citation type="journal article" date="2022" name="Mar. Drugs">
        <title>Bioassay-Guided Fractionation Leads to the Detection of Cholic Acid Generated by the Rare Thalassomonas sp.</title>
        <authorList>
            <person name="Pheiffer F."/>
            <person name="Schneider Y.K."/>
            <person name="Hansen E.H."/>
            <person name="Andersen J.H."/>
            <person name="Isaksson J."/>
            <person name="Busche T."/>
            <person name="R C."/>
            <person name="Kalinowski J."/>
            <person name="Zyl L.V."/>
            <person name="Trindade M."/>
        </authorList>
    </citation>
    <scope>NUCLEOTIDE SEQUENCE [LARGE SCALE GENOMIC DNA]</scope>
    <source>
        <strain evidence="1 2">A5K-106</strain>
    </source>
</reference>
<dbReference type="KEGG" id="tact:SG35_021465"/>
<dbReference type="AlphaFoldDB" id="A0AAF0C2H2"/>
<dbReference type="EMBL" id="CP059735">
    <property type="protein sequence ID" value="WDD97840.1"/>
    <property type="molecule type" value="Genomic_DNA"/>
</dbReference>
<dbReference type="SUPFAM" id="SSF53850">
    <property type="entry name" value="Periplasmic binding protein-like II"/>
    <property type="match status" value="1"/>
</dbReference>
<protein>
    <recommendedName>
        <fullName evidence="3">Solute-binding protein family 3/N-terminal domain-containing protein</fullName>
    </recommendedName>
</protein>
<organism evidence="1 2">
    <name type="scientific">Thalassomonas actiniarum</name>
    <dbReference type="NCBI Taxonomy" id="485447"/>
    <lineage>
        <taxon>Bacteria</taxon>
        <taxon>Pseudomonadati</taxon>
        <taxon>Pseudomonadota</taxon>
        <taxon>Gammaproteobacteria</taxon>
        <taxon>Alteromonadales</taxon>
        <taxon>Colwelliaceae</taxon>
        <taxon>Thalassomonas</taxon>
    </lineage>
</organism>
<accession>A0AAF0C2H2</accession>
<name>A0AAF0C2H2_9GAMM</name>
<reference evidence="1 2" key="1">
    <citation type="journal article" date="2015" name="Genome Announc.">
        <title>Draft Genome Sequences of Marine Isolates of Thalassomonas viridans and Thalassomonas actiniarum.</title>
        <authorList>
            <person name="Olonade I."/>
            <person name="van Zyl L.J."/>
            <person name="Trindade M."/>
        </authorList>
    </citation>
    <scope>NUCLEOTIDE SEQUENCE [LARGE SCALE GENOMIC DNA]</scope>
    <source>
        <strain evidence="1 2">A5K-106</strain>
    </source>
</reference>
<evidence type="ECO:0000313" key="2">
    <source>
        <dbReference type="Proteomes" id="UP000032568"/>
    </source>
</evidence>
<dbReference type="Proteomes" id="UP000032568">
    <property type="component" value="Chromosome"/>
</dbReference>
<dbReference type="RefSeq" id="WP_160298259.1">
    <property type="nucleotide sequence ID" value="NZ_CP059735.1"/>
</dbReference>
<proteinExistence type="predicted"/>
<evidence type="ECO:0000313" key="1">
    <source>
        <dbReference type="EMBL" id="WDD97840.1"/>
    </source>
</evidence>
<gene>
    <name evidence="1" type="ORF">SG35_021465</name>
</gene>
<keyword evidence="2" id="KW-1185">Reference proteome</keyword>